<protein>
    <recommendedName>
        <fullName evidence="2">Glycosyl transferase family 1 domain-containing protein</fullName>
    </recommendedName>
</protein>
<keyword evidence="1" id="KW-0808">Transferase</keyword>
<sequence>MGFFVSTLSFLFFTKIYLFFREYDILYSRELLTGLFFRNYFFELHNFLQKPGRFYKFLIFKPRTIFALTGFLKDNLKKTGIADKKIMILPDAVDLAEFSPSLDREGARKKLNLPLDKKIIIYTGSFLFYKWKGIGSLLDAGKLLKDDFLFVLVGGHPWEIRKLKERPIPLNVLLVSYQKHEIIPYYLKAADIFVIPNEKGDAISEKYTSPLKLFEYMASRRPIISSDLPSLREILTEKEALFFEAGNPADLVRAIKKIFEDKDLSEKLSYNAYQKVKDYTWEKRAKKIIFETSDKKLY</sequence>
<dbReference type="EMBL" id="MHJG01000005">
    <property type="protein sequence ID" value="OGY64320.1"/>
    <property type="molecule type" value="Genomic_DNA"/>
</dbReference>
<dbReference type="AlphaFoldDB" id="A0A1G1ZKA8"/>
<dbReference type="SUPFAM" id="SSF53756">
    <property type="entry name" value="UDP-Glycosyltransferase/glycogen phosphorylase"/>
    <property type="match status" value="1"/>
</dbReference>
<evidence type="ECO:0000259" key="2">
    <source>
        <dbReference type="Pfam" id="PF00534"/>
    </source>
</evidence>
<reference evidence="3 4" key="1">
    <citation type="journal article" date="2016" name="Nat. Commun.">
        <title>Thousands of microbial genomes shed light on interconnected biogeochemical processes in an aquifer system.</title>
        <authorList>
            <person name="Anantharaman K."/>
            <person name="Brown C.T."/>
            <person name="Hug L.A."/>
            <person name="Sharon I."/>
            <person name="Castelle C.J."/>
            <person name="Probst A.J."/>
            <person name="Thomas B.C."/>
            <person name="Singh A."/>
            <person name="Wilkins M.J."/>
            <person name="Karaoz U."/>
            <person name="Brodie E.L."/>
            <person name="Williams K.H."/>
            <person name="Hubbard S.S."/>
            <person name="Banfield J.F."/>
        </authorList>
    </citation>
    <scope>NUCLEOTIDE SEQUENCE [LARGE SCALE GENOMIC DNA]</scope>
</reference>
<dbReference type="CDD" id="cd03801">
    <property type="entry name" value="GT4_PimA-like"/>
    <property type="match status" value="1"/>
</dbReference>
<name>A0A1G1ZKA8_9BACT</name>
<dbReference type="PANTHER" id="PTHR46401">
    <property type="entry name" value="GLYCOSYLTRANSFERASE WBBK-RELATED"/>
    <property type="match status" value="1"/>
</dbReference>
<accession>A0A1G1ZKA8</accession>
<dbReference type="Gene3D" id="3.40.50.2000">
    <property type="entry name" value="Glycogen Phosphorylase B"/>
    <property type="match status" value="2"/>
</dbReference>
<dbReference type="Proteomes" id="UP000177960">
    <property type="component" value="Unassembled WGS sequence"/>
</dbReference>
<dbReference type="PANTHER" id="PTHR46401:SF2">
    <property type="entry name" value="GLYCOSYLTRANSFERASE WBBK-RELATED"/>
    <property type="match status" value="1"/>
</dbReference>
<dbReference type="Pfam" id="PF00534">
    <property type="entry name" value="Glycos_transf_1"/>
    <property type="match status" value="1"/>
</dbReference>
<evidence type="ECO:0000313" key="3">
    <source>
        <dbReference type="EMBL" id="OGY64320.1"/>
    </source>
</evidence>
<dbReference type="InterPro" id="IPR001296">
    <property type="entry name" value="Glyco_trans_1"/>
</dbReference>
<comment type="caution">
    <text evidence="3">The sequence shown here is derived from an EMBL/GenBank/DDBJ whole genome shotgun (WGS) entry which is preliminary data.</text>
</comment>
<dbReference type="STRING" id="1798404.A3B92_00730"/>
<evidence type="ECO:0000313" key="4">
    <source>
        <dbReference type="Proteomes" id="UP000177960"/>
    </source>
</evidence>
<dbReference type="GO" id="GO:0009103">
    <property type="term" value="P:lipopolysaccharide biosynthetic process"/>
    <property type="evidence" value="ECO:0007669"/>
    <property type="project" value="TreeGrafter"/>
</dbReference>
<feature type="domain" description="Glycosyl transferase family 1" evidence="2">
    <location>
        <begin position="104"/>
        <end position="274"/>
    </location>
</feature>
<gene>
    <name evidence="3" type="ORF">A3B92_00730</name>
</gene>
<dbReference type="GO" id="GO:0016757">
    <property type="term" value="F:glycosyltransferase activity"/>
    <property type="evidence" value="ECO:0007669"/>
    <property type="project" value="InterPro"/>
</dbReference>
<organism evidence="3 4">
    <name type="scientific">Candidatus Harrisonbacteria bacterium RIFCSPHIGHO2_02_FULL_42_16</name>
    <dbReference type="NCBI Taxonomy" id="1798404"/>
    <lineage>
        <taxon>Bacteria</taxon>
        <taxon>Candidatus Harrisoniibacteriota</taxon>
    </lineage>
</organism>
<proteinExistence type="predicted"/>
<evidence type="ECO:0000256" key="1">
    <source>
        <dbReference type="ARBA" id="ARBA00022679"/>
    </source>
</evidence>